<name>A0ABQ4WUA2_9ASTR</name>
<reference evidence="2" key="1">
    <citation type="journal article" date="2022" name="Int. J. Mol. Sci.">
        <title>Draft Genome of Tanacetum Coccineum: Genomic Comparison of Closely Related Tanacetum-Family Plants.</title>
        <authorList>
            <person name="Yamashiro T."/>
            <person name="Shiraishi A."/>
            <person name="Nakayama K."/>
            <person name="Satake H."/>
        </authorList>
    </citation>
    <scope>NUCLEOTIDE SEQUENCE</scope>
</reference>
<feature type="region of interest" description="Disordered" evidence="1">
    <location>
        <begin position="62"/>
        <end position="102"/>
    </location>
</feature>
<feature type="region of interest" description="Disordered" evidence="1">
    <location>
        <begin position="1"/>
        <end position="24"/>
    </location>
</feature>
<gene>
    <name evidence="2" type="ORF">Tco_0629598</name>
</gene>
<comment type="caution">
    <text evidence="2">The sequence shown here is derived from an EMBL/GenBank/DDBJ whole genome shotgun (WGS) entry which is preliminary data.</text>
</comment>
<feature type="compositionally biased region" description="Basic and acidic residues" evidence="1">
    <location>
        <begin position="93"/>
        <end position="102"/>
    </location>
</feature>
<sequence length="217" mass="24451">MANTTPIVTTVTKTVTKEKRPKETGATPRVNILDFCEEHYEEILPVIMDRVRHDKRKEVHTRVDFGENSKKSRRMREGSQNSSAGTFPARHRNQSERLKERDRLRSNDENVFGRLGKTWIIPAAEVVLADGTPLLVDTVLEVETIPTASKSHMVIPAPPIGQGPYIGLTLVTATAPIAQKEEGEMNPHYLMCQRVTPVREDTRSLSQKDPSLQMKKT</sequence>
<protein>
    <submittedName>
        <fullName evidence="2">Uncharacterized protein</fullName>
    </submittedName>
</protein>
<organism evidence="2 3">
    <name type="scientific">Tanacetum coccineum</name>
    <dbReference type="NCBI Taxonomy" id="301880"/>
    <lineage>
        <taxon>Eukaryota</taxon>
        <taxon>Viridiplantae</taxon>
        <taxon>Streptophyta</taxon>
        <taxon>Embryophyta</taxon>
        <taxon>Tracheophyta</taxon>
        <taxon>Spermatophyta</taxon>
        <taxon>Magnoliopsida</taxon>
        <taxon>eudicotyledons</taxon>
        <taxon>Gunneridae</taxon>
        <taxon>Pentapetalae</taxon>
        <taxon>asterids</taxon>
        <taxon>campanulids</taxon>
        <taxon>Asterales</taxon>
        <taxon>Asteraceae</taxon>
        <taxon>Asteroideae</taxon>
        <taxon>Anthemideae</taxon>
        <taxon>Anthemidinae</taxon>
        <taxon>Tanacetum</taxon>
    </lineage>
</organism>
<feature type="region of interest" description="Disordered" evidence="1">
    <location>
        <begin position="198"/>
        <end position="217"/>
    </location>
</feature>
<reference evidence="2" key="2">
    <citation type="submission" date="2022-01" db="EMBL/GenBank/DDBJ databases">
        <authorList>
            <person name="Yamashiro T."/>
            <person name="Shiraishi A."/>
            <person name="Satake H."/>
            <person name="Nakayama K."/>
        </authorList>
    </citation>
    <scope>NUCLEOTIDE SEQUENCE</scope>
</reference>
<dbReference type="EMBL" id="BQNB010008922">
    <property type="protein sequence ID" value="GJS56236.1"/>
    <property type="molecule type" value="Genomic_DNA"/>
</dbReference>
<evidence type="ECO:0000256" key="1">
    <source>
        <dbReference type="SAM" id="MobiDB-lite"/>
    </source>
</evidence>
<evidence type="ECO:0000313" key="2">
    <source>
        <dbReference type="EMBL" id="GJS56236.1"/>
    </source>
</evidence>
<proteinExistence type="predicted"/>
<feature type="compositionally biased region" description="Low complexity" evidence="1">
    <location>
        <begin position="1"/>
        <end position="14"/>
    </location>
</feature>
<accession>A0ABQ4WUA2</accession>
<keyword evidence="3" id="KW-1185">Reference proteome</keyword>
<evidence type="ECO:0000313" key="3">
    <source>
        <dbReference type="Proteomes" id="UP001151760"/>
    </source>
</evidence>
<dbReference type="Proteomes" id="UP001151760">
    <property type="component" value="Unassembled WGS sequence"/>
</dbReference>